<keyword evidence="7" id="KW-1185">Reference proteome</keyword>
<dbReference type="OrthoDB" id="4828334at2759"/>
<evidence type="ECO:0000256" key="2">
    <source>
        <dbReference type="ARBA" id="ARBA00022801"/>
    </source>
</evidence>
<dbReference type="GO" id="GO:0004252">
    <property type="term" value="F:serine-type endopeptidase activity"/>
    <property type="evidence" value="ECO:0007669"/>
    <property type="project" value="InterPro"/>
</dbReference>
<evidence type="ECO:0000256" key="3">
    <source>
        <dbReference type="ARBA" id="ARBA00022825"/>
    </source>
</evidence>
<keyword evidence="3" id="KW-0720">Serine protease</keyword>
<dbReference type="InterPro" id="IPR056002">
    <property type="entry name" value="DUF7580"/>
</dbReference>
<dbReference type="Gene3D" id="3.40.50.200">
    <property type="entry name" value="Peptidase S8/S53 domain"/>
    <property type="match status" value="1"/>
</dbReference>
<dbReference type="PROSITE" id="PS00138">
    <property type="entry name" value="SUBTILASE_SER"/>
    <property type="match status" value="1"/>
</dbReference>
<dbReference type="Proteomes" id="UP000027238">
    <property type="component" value="Unassembled WGS sequence"/>
</dbReference>
<dbReference type="InterPro" id="IPR023828">
    <property type="entry name" value="Peptidase_S8_Ser-AS"/>
</dbReference>
<evidence type="ECO:0000256" key="1">
    <source>
        <dbReference type="ARBA" id="ARBA00022670"/>
    </source>
</evidence>
<accession>A0A066X4Y5</accession>
<organism evidence="6 7">
    <name type="scientific">Colletotrichum sublineola</name>
    <name type="common">Sorghum anthracnose fungus</name>
    <dbReference type="NCBI Taxonomy" id="1173701"/>
    <lineage>
        <taxon>Eukaryota</taxon>
        <taxon>Fungi</taxon>
        <taxon>Dikarya</taxon>
        <taxon>Ascomycota</taxon>
        <taxon>Pezizomycotina</taxon>
        <taxon>Sordariomycetes</taxon>
        <taxon>Hypocreomycetidae</taxon>
        <taxon>Glomerellales</taxon>
        <taxon>Glomerellaceae</taxon>
        <taxon>Colletotrichum</taxon>
        <taxon>Colletotrichum graminicola species complex</taxon>
    </lineage>
</organism>
<dbReference type="Pfam" id="PF24476">
    <property type="entry name" value="DUF7580"/>
    <property type="match status" value="1"/>
</dbReference>
<keyword evidence="1" id="KW-0645">Protease</keyword>
<evidence type="ECO:0000313" key="7">
    <source>
        <dbReference type="Proteomes" id="UP000027238"/>
    </source>
</evidence>
<sequence length="891" mass="100253">MYVLSVLGLDRITAPVCDTEDLHALLVDVLPTFSDIAERTRNELPDSDGSTTEALQFYTRFNADVFNLLSGDEVRTGVTKHLTNILNELEIRFVTQKDEKARSAFRRLGFERREADIYPKLRALVRTLPEDGARGEDFLTNVHHITRITRTKSKHQRELLRILAEALVFFYGLLDYITEPDSPCPLRFSNYPPRNMYQFTEKLFNMVQVNWCCQCPNSAPHASRKTRLNLTEHQRFATAPDRGEDSPRNEARFRILFPTSSLDYYWQDTEITVHNRDFEKTIHEQVNNDLCGRIQMAKLGARPRMLVYQKRLWQLHADVELAPSSPARVQDGDFRSLKDLLQPSQGGRESLLSSTATEKRLVLSFVLTTSLLCIFGGPWLPENLSSENICFLVPSCRSLPDITEPYLTTTCSSLAQRPLPVGPSQLHHIPEILSLGILLLEIAQGFPIVFKESHDRCYVALEHFEAWAKRRRSQDAHEGLGRAILACISPKELRKNGLDKTSVDQAILLPTEPKDPSMYIFGSVLYPLEEALKAYEIQSNTLHTYIARKPQVRGIGSFDHQDDDQREREEAAKQWLEHLEGVYSLVDECDERCNGLKQADKNATRVKIAVLDTGLQLPGALQENYEEEGRVNLQQSETFVPVTEGETTHDWRVVCDGHGSRVGEILLRIAPTADLHVAKVFETRGDLADPEMATQVHERIAKASFQDAPLFHAHLTAETPPLFFAATGNDGAHKAMAWPAKDMSVIGVSSTAADGGASPFNPLEEKEHYPILYAFGEGVPVGVAAPDDPGRRITKYVSGTSYATPVAAALAANLLGCIRMLVVASREDRILYGHVPGSLRQMRGMLAVLRRHMQKKHVSGLKSLLPWDFLKAKLLNNNRILQDVDRTLQEV</sequence>
<dbReference type="CDD" id="cd00306">
    <property type="entry name" value="Peptidases_S8_S53"/>
    <property type="match status" value="1"/>
</dbReference>
<dbReference type="Pfam" id="PF00082">
    <property type="entry name" value="Peptidase_S8"/>
    <property type="match status" value="1"/>
</dbReference>
<dbReference type="HOGENOM" id="CLU_321099_0_0_1"/>
<evidence type="ECO:0000259" key="4">
    <source>
        <dbReference type="Pfam" id="PF00082"/>
    </source>
</evidence>
<feature type="domain" description="Peptidase S8/S53" evidence="4">
    <location>
        <begin position="605"/>
        <end position="815"/>
    </location>
</feature>
<name>A0A066X4Y5_COLSU</name>
<dbReference type="eggNOG" id="ENOG502T0MV">
    <property type="taxonomic scope" value="Eukaryota"/>
</dbReference>
<keyword evidence="2" id="KW-0378">Hydrolase</keyword>
<dbReference type="EMBL" id="JMSE01001165">
    <property type="protein sequence ID" value="KDN64032.1"/>
    <property type="molecule type" value="Genomic_DNA"/>
</dbReference>
<dbReference type="STRING" id="1173701.A0A066X4Y5"/>
<evidence type="ECO:0000313" key="6">
    <source>
        <dbReference type="EMBL" id="KDN64032.1"/>
    </source>
</evidence>
<protein>
    <submittedName>
        <fullName evidence="6">Putative subtilase</fullName>
    </submittedName>
</protein>
<dbReference type="PANTHER" id="PTHR35186">
    <property type="entry name" value="ANK_REP_REGION DOMAIN-CONTAINING PROTEIN"/>
    <property type="match status" value="1"/>
</dbReference>
<dbReference type="SUPFAM" id="SSF52743">
    <property type="entry name" value="Subtilisin-like"/>
    <property type="match status" value="1"/>
</dbReference>
<dbReference type="InterPro" id="IPR036852">
    <property type="entry name" value="Peptidase_S8/S53_dom_sf"/>
</dbReference>
<evidence type="ECO:0000259" key="5">
    <source>
        <dbReference type="Pfam" id="PF24476"/>
    </source>
</evidence>
<dbReference type="OMA" id="MRRMFER"/>
<comment type="caution">
    <text evidence="6">The sequence shown here is derived from an EMBL/GenBank/DDBJ whole genome shotgun (WGS) entry which is preliminary data.</text>
</comment>
<proteinExistence type="predicted"/>
<feature type="domain" description="DUF7580" evidence="5">
    <location>
        <begin position="195"/>
        <end position="533"/>
    </location>
</feature>
<dbReference type="GO" id="GO:0006508">
    <property type="term" value="P:proteolysis"/>
    <property type="evidence" value="ECO:0007669"/>
    <property type="project" value="UniProtKB-KW"/>
</dbReference>
<gene>
    <name evidence="6" type="ORF">CSUB01_02595</name>
</gene>
<reference evidence="7" key="1">
    <citation type="journal article" date="2014" name="Genome Announc.">
        <title>Draft genome sequence of Colletotrichum sublineola, a destructive pathogen of cultivated sorghum.</title>
        <authorList>
            <person name="Baroncelli R."/>
            <person name="Sanz-Martin J.M."/>
            <person name="Rech G.E."/>
            <person name="Sukno S.A."/>
            <person name="Thon M.R."/>
        </authorList>
    </citation>
    <scope>NUCLEOTIDE SEQUENCE [LARGE SCALE GENOMIC DNA]</scope>
    <source>
        <strain evidence="7">TX430BB</strain>
    </source>
</reference>
<dbReference type="PANTHER" id="PTHR35186:SF4">
    <property type="entry name" value="PRION-INHIBITION AND PROPAGATION HELO DOMAIN-CONTAINING PROTEIN"/>
    <property type="match status" value="1"/>
</dbReference>
<dbReference type="InterPro" id="IPR000209">
    <property type="entry name" value="Peptidase_S8/S53_dom"/>
</dbReference>
<dbReference type="AlphaFoldDB" id="A0A066X4Y5"/>